<sequence length="59" mass="6480">MTLKHASVFILAIVLIGFVSIYLTNTQKDVQEARRGHTASIGYFTDGHSFEVASRGHTS</sequence>
<evidence type="ECO:0000313" key="2">
    <source>
        <dbReference type="EMBL" id="MCY9186156.1"/>
    </source>
</evidence>
<dbReference type="AlphaFoldDB" id="A0A9Q4EM73"/>
<evidence type="ECO:0000256" key="1">
    <source>
        <dbReference type="SAM" id="Phobius"/>
    </source>
</evidence>
<reference evidence="2" key="1">
    <citation type="submission" date="2022-02" db="EMBL/GenBank/DDBJ databases">
        <title>Crop Bioprotection Bacillus Genome Sequencing.</title>
        <authorList>
            <person name="Dunlap C."/>
        </authorList>
    </citation>
    <scope>NUCLEOTIDE SEQUENCE</scope>
    <source>
        <strain evidence="2">EC49O2N-C10</strain>
    </source>
</reference>
<dbReference type="Proteomes" id="UP001073053">
    <property type="component" value="Unassembled WGS sequence"/>
</dbReference>
<name>A0A9Q4EM73_9BACI</name>
<protein>
    <submittedName>
        <fullName evidence="2">Aspartate phosphatase</fullName>
    </submittedName>
</protein>
<evidence type="ECO:0000313" key="3">
    <source>
        <dbReference type="Proteomes" id="UP001073053"/>
    </source>
</evidence>
<dbReference type="RefSeq" id="WP_268497812.1">
    <property type="nucleotide sequence ID" value="NZ_JALAVZ010000007.1"/>
</dbReference>
<keyword evidence="1" id="KW-0812">Transmembrane</keyword>
<proteinExistence type="predicted"/>
<dbReference type="EMBL" id="JALAWA010000010">
    <property type="protein sequence ID" value="MCY9186156.1"/>
    <property type="molecule type" value="Genomic_DNA"/>
</dbReference>
<feature type="transmembrane region" description="Helical" evidence="1">
    <location>
        <begin position="6"/>
        <end position="25"/>
    </location>
</feature>
<organism evidence="2 3">
    <name type="scientific">Bacillus halotolerans</name>
    <dbReference type="NCBI Taxonomy" id="260554"/>
    <lineage>
        <taxon>Bacteria</taxon>
        <taxon>Bacillati</taxon>
        <taxon>Bacillota</taxon>
        <taxon>Bacilli</taxon>
        <taxon>Bacillales</taxon>
        <taxon>Bacillaceae</taxon>
        <taxon>Bacillus</taxon>
    </lineage>
</organism>
<gene>
    <name evidence="2" type="ORF">MOF03_16125</name>
</gene>
<keyword evidence="1" id="KW-1133">Transmembrane helix</keyword>
<accession>A0A9Q4EM73</accession>
<keyword evidence="1" id="KW-0472">Membrane</keyword>
<comment type="caution">
    <text evidence="2">The sequence shown here is derived from an EMBL/GenBank/DDBJ whole genome shotgun (WGS) entry which is preliminary data.</text>
</comment>